<accession>Q7VRD8</accession>
<dbReference type="HOGENOM" id="CLU_007664_1_0_6"/>
<proteinExistence type="inferred from homology"/>
<evidence type="ECO:0000259" key="10">
    <source>
        <dbReference type="PROSITE" id="PS51779"/>
    </source>
</evidence>
<evidence type="ECO:0000256" key="2">
    <source>
        <dbReference type="ARBA" id="ARBA00022452"/>
    </source>
</evidence>
<feature type="domain" description="POTRA" evidence="10">
    <location>
        <begin position="184"/>
        <end position="272"/>
    </location>
</feature>
<dbReference type="OrthoDB" id="9803054at2"/>
<dbReference type="AlphaFoldDB" id="Q7VRD8"/>
<name>Q7VRD8_BLOFL</name>
<evidence type="ECO:0000256" key="1">
    <source>
        <dbReference type="ARBA" id="ARBA00004370"/>
    </source>
</evidence>
<dbReference type="GO" id="GO:0051205">
    <property type="term" value="P:protein insertion into membrane"/>
    <property type="evidence" value="ECO:0007669"/>
    <property type="project" value="UniProtKB-UniRule"/>
</dbReference>
<keyword evidence="7 8" id="KW-0998">Cell outer membrane</keyword>
<comment type="similarity">
    <text evidence="8">Belongs to the BamA family.</text>
</comment>
<dbReference type="KEGG" id="bfl:Bfl279"/>
<dbReference type="InterPro" id="IPR023707">
    <property type="entry name" value="OM_assembly_BamA"/>
</dbReference>
<dbReference type="Pfam" id="PF01103">
    <property type="entry name" value="Omp85"/>
    <property type="match status" value="1"/>
</dbReference>
<evidence type="ECO:0000313" key="12">
    <source>
        <dbReference type="Proteomes" id="UP000002192"/>
    </source>
</evidence>
<dbReference type="Pfam" id="PF07244">
    <property type="entry name" value="POTRA"/>
    <property type="match status" value="4"/>
</dbReference>
<dbReference type="InterPro" id="IPR010827">
    <property type="entry name" value="BamA/TamA_POTRA"/>
</dbReference>
<dbReference type="InterPro" id="IPR039910">
    <property type="entry name" value="D15-like"/>
</dbReference>
<evidence type="ECO:0000313" key="11">
    <source>
        <dbReference type="EMBL" id="CAD83350.1"/>
    </source>
</evidence>
<gene>
    <name evidence="11" type="primary">yaeT</name>
    <name evidence="8" type="synonym">bamA</name>
    <name evidence="11" type="ordered locus">Bfl279</name>
</gene>
<reference evidence="11 12" key="1">
    <citation type="journal article" date="2003" name="Proc. Natl. Acad. Sci. U.S.A.">
        <title>The genome sequence of Blochmannia floridanus: comparative analysis of reduced genomes.</title>
        <authorList>
            <person name="Gil R."/>
            <person name="Silva F.J."/>
            <person name="Zientz E."/>
            <person name="Delmotte F."/>
            <person name="Gonzalez-Candelas F."/>
            <person name="Latorre A."/>
            <person name="Rausell C."/>
            <person name="Kramerbeek J."/>
            <person name="Gadau J."/>
            <person name="Hoelldobler B."/>
            <person name="van Ham R.C.H.J."/>
            <person name="Gross R."/>
            <person name="Moya A."/>
        </authorList>
    </citation>
    <scope>NUCLEOTIDE SEQUENCE [LARGE SCALE GENOMIC DNA]</scope>
</reference>
<dbReference type="EMBL" id="BX248583">
    <property type="protein sequence ID" value="CAD83350.1"/>
    <property type="molecule type" value="Genomic_DNA"/>
</dbReference>
<dbReference type="Gene3D" id="2.40.160.50">
    <property type="entry name" value="membrane protein fhac: a member of the omp85/tpsb transporter family"/>
    <property type="match status" value="1"/>
</dbReference>
<comment type="subunit">
    <text evidence="8">Part of the Bam complex, which is composed of the outer membrane protein BamA, and four lipoproteins BamB, BamC, BamD and BamE.</text>
</comment>
<organism evidence="11 12">
    <name type="scientific">Blochmanniella floridana</name>
    <dbReference type="NCBI Taxonomy" id="203907"/>
    <lineage>
        <taxon>Bacteria</taxon>
        <taxon>Pseudomonadati</taxon>
        <taxon>Pseudomonadota</taxon>
        <taxon>Gammaproteobacteria</taxon>
        <taxon>Enterobacterales</taxon>
        <taxon>Enterobacteriaceae</taxon>
        <taxon>ant endosymbionts</taxon>
        <taxon>Candidatus Blochmanniella</taxon>
    </lineage>
</organism>
<evidence type="ECO:0000256" key="8">
    <source>
        <dbReference type="HAMAP-Rule" id="MF_01430"/>
    </source>
</evidence>
<keyword evidence="12" id="KW-1185">Reference proteome</keyword>
<dbReference type="STRING" id="203907.Bfl279"/>
<dbReference type="Gene3D" id="3.10.20.310">
    <property type="entry name" value="membrane protein fhac"/>
    <property type="match status" value="5"/>
</dbReference>
<keyword evidence="4 8" id="KW-0732">Signal</keyword>
<comment type="subcellular location">
    <subcellularLocation>
        <location evidence="8">Cell outer membrane</location>
    </subcellularLocation>
    <subcellularLocation>
        <location evidence="1">Membrane</location>
    </subcellularLocation>
</comment>
<dbReference type="eggNOG" id="COG4775">
    <property type="taxonomic scope" value="Bacteria"/>
</dbReference>
<dbReference type="PIRSF" id="PIRSF006076">
    <property type="entry name" value="OM_assembly_OMP85"/>
    <property type="match status" value="1"/>
</dbReference>
<dbReference type="GO" id="GO:0043165">
    <property type="term" value="P:Gram-negative-bacterium-type cell outer membrane assembly"/>
    <property type="evidence" value="ECO:0007669"/>
    <property type="project" value="UniProtKB-UniRule"/>
</dbReference>
<keyword evidence="3 8" id="KW-0812">Transmembrane</keyword>
<dbReference type="InterPro" id="IPR034746">
    <property type="entry name" value="POTRA"/>
</dbReference>
<keyword evidence="2 8" id="KW-1134">Transmembrane beta strand</keyword>
<dbReference type="PANTHER" id="PTHR12815">
    <property type="entry name" value="SORTING AND ASSEMBLY MACHINERY SAMM50 PROTEIN FAMILY MEMBER"/>
    <property type="match status" value="1"/>
</dbReference>
<keyword evidence="6 8" id="KW-0472">Membrane</keyword>
<dbReference type="Proteomes" id="UP000002192">
    <property type="component" value="Chromosome"/>
</dbReference>
<feature type="domain" description="POTRA" evidence="10">
    <location>
        <begin position="356"/>
        <end position="430"/>
    </location>
</feature>
<evidence type="ECO:0000256" key="6">
    <source>
        <dbReference type="ARBA" id="ARBA00023136"/>
    </source>
</evidence>
<protein>
    <recommendedName>
        <fullName evidence="8 9">Outer membrane protein assembly factor BamA</fullName>
    </recommendedName>
</protein>
<evidence type="ECO:0000256" key="7">
    <source>
        <dbReference type="ARBA" id="ARBA00023237"/>
    </source>
</evidence>
<feature type="domain" description="POTRA" evidence="10">
    <location>
        <begin position="32"/>
        <end position="100"/>
    </location>
</feature>
<sequence length="821" mass="95040">MHSIGDIINNIIKKLIIMFLFIISNVTYGDDFIVKKIFFHGLHRMSSDAILYQLPLKVGTTISNKNVSDSIRFLFSTGYFSNVSVFNDENGIIVIKVEEYPIIHSIEFSGNKIIKTEMIQSILNSKNIKIGSTLNDYFIFEANNDIQDIYHNFGKFNVSVKINTIVLPKNRVIVKITVYEGKTANVKQIKIFGNYIFSQKKLLKQFSIYKQIKWNNIFHRNVYKKQKFFYDLESLRVFYLSNGYAKFCIDETDIKMTPDKRNVYLNIYITEGLQYILESVSIHGDVLCCVPSIKDYCQTFSTELYDINKINKIEHDIRLLLGRYGYIKPAMSIEYDFNDHKKVVKLHIYIDVGHRFYVREVQFEGNNFTQDFVIRREIKQLEQSLLNYHYVLQDQERLSRLNYFKLVNTRIENVPNKSNQVDLIYKIEELNTTGNLNLSVGLGTESGLNIQIGMNQDNVLGTGNSISVTATKNYYQTYCDMSILKKYLGTRRINTSIQIFYNNFSTNKVHLSNYSIKNYGISMDFAYPVTENNSYNIGLNYISNHLDQIEPQIAVWRYLYSVGINPELISNYQYLNNRINLYPRDLLLVLGWSFNSLNHMYFPNFGSFINITNKLTLPGSYNSYYKIILDSNHYLPLNKSLDWILFSSIYAGYAGSLYNHKESPFYDNFYIGGIRTIRGFRLNSIGPKAAYYHCNKSDISYSTCSVKNSQDTVGGNSVTFIKNELIIPVSYMLNTQYSDTTRVSLFIDAGTVWDTYWINTVATRAAGILDYGIFGHIRISTGVALKWISPVGPVIFSYSKPIKKYQGDIEEPFQFTVGKIW</sequence>
<dbReference type="InterPro" id="IPR000184">
    <property type="entry name" value="Bac_surfAg_D15"/>
</dbReference>
<evidence type="ECO:0000256" key="4">
    <source>
        <dbReference type="ARBA" id="ARBA00022729"/>
    </source>
</evidence>
<evidence type="ECO:0000256" key="9">
    <source>
        <dbReference type="NCBIfam" id="TIGR03303"/>
    </source>
</evidence>
<comment type="function">
    <text evidence="8">Part of the outer membrane protein assembly complex, which is involved in assembly and insertion of beta-barrel proteins into the outer membrane. Constitutes, with BamD, the core component of the assembly machinery.</text>
</comment>
<dbReference type="NCBIfam" id="TIGR03303">
    <property type="entry name" value="OM_YaeT"/>
    <property type="match status" value="1"/>
</dbReference>
<evidence type="ECO:0000256" key="5">
    <source>
        <dbReference type="ARBA" id="ARBA00022737"/>
    </source>
</evidence>
<keyword evidence="5 8" id="KW-0677">Repeat</keyword>
<dbReference type="GO" id="GO:1990063">
    <property type="term" value="C:Bam protein complex"/>
    <property type="evidence" value="ECO:0007669"/>
    <property type="project" value="TreeGrafter"/>
</dbReference>
<dbReference type="HAMAP" id="MF_01430">
    <property type="entry name" value="OM_assembly_BamA"/>
    <property type="match status" value="1"/>
</dbReference>
<dbReference type="PANTHER" id="PTHR12815:SF23">
    <property type="entry name" value="OUTER MEMBRANE PROTEIN ASSEMBLY FACTOR BAMA"/>
    <property type="match status" value="1"/>
</dbReference>
<dbReference type="PROSITE" id="PS51779">
    <property type="entry name" value="POTRA"/>
    <property type="match status" value="3"/>
</dbReference>
<evidence type="ECO:0000256" key="3">
    <source>
        <dbReference type="ARBA" id="ARBA00022692"/>
    </source>
</evidence>